<gene>
    <name evidence="3" type="primary">LOC102384905</name>
</gene>
<sequence>MKLHVSFLLVALALCCCSASALLAPANSLALSPLSGLGLPNAQLIEELQTCVKSLSPGETLSIQGLMNTLTGVLG</sequence>
<dbReference type="RefSeq" id="XP_006037877.1">
    <property type="nucleotide sequence ID" value="XM_006037815.1"/>
</dbReference>
<dbReference type="AlphaFoldDB" id="A0A1U7SWE6"/>
<organism evidence="2 3">
    <name type="scientific">Alligator sinensis</name>
    <name type="common">Chinese alligator</name>
    <dbReference type="NCBI Taxonomy" id="38654"/>
    <lineage>
        <taxon>Eukaryota</taxon>
        <taxon>Metazoa</taxon>
        <taxon>Chordata</taxon>
        <taxon>Craniata</taxon>
        <taxon>Vertebrata</taxon>
        <taxon>Euteleostomi</taxon>
        <taxon>Archelosauria</taxon>
        <taxon>Archosauria</taxon>
        <taxon>Crocodylia</taxon>
        <taxon>Alligatoridae</taxon>
        <taxon>Alligatorinae</taxon>
        <taxon>Alligator</taxon>
    </lineage>
</organism>
<reference evidence="3" key="1">
    <citation type="submission" date="2025-08" db="UniProtKB">
        <authorList>
            <consortium name="RefSeq"/>
        </authorList>
    </citation>
    <scope>IDENTIFICATION</scope>
</reference>
<keyword evidence="2" id="KW-1185">Reference proteome</keyword>
<accession>A0A1U7SWE6</accession>
<dbReference type="Proteomes" id="UP000189705">
    <property type="component" value="Unplaced"/>
</dbReference>
<dbReference type="InParanoid" id="A0A1U7SWE6"/>
<dbReference type="GeneID" id="102384905"/>
<protein>
    <submittedName>
        <fullName evidence="3">Uncharacterized protein LOC102384905</fullName>
    </submittedName>
</protein>
<feature type="chain" id="PRO_5010577218" evidence="1">
    <location>
        <begin position="22"/>
        <end position="75"/>
    </location>
</feature>
<name>A0A1U7SWE6_ALLSI</name>
<proteinExistence type="predicted"/>
<keyword evidence="1" id="KW-0732">Signal</keyword>
<evidence type="ECO:0000313" key="2">
    <source>
        <dbReference type="Proteomes" id="UP000189705"/>
    </source>
</evidence>
<dbReference type="KEGG" id="asn:102384905"/>
<evidence type="ECO:0000313" key="3">
    <source>
        <dbReference type="RefSeq" id="XP_006037877.1"/>
    </source>
</evidence>
<feature type="signal peptide" evidence="1">
    <location>
        <begin position="1"/>
        <end position="21"/>
    </location>
</feature>
<evidence type="ECO:0000256" key="1">
    <source>
        <dbReference type="SAM" id="SignalP"/>
    </source>
</evidence>